<dbReference type="EMBL" id="GBXM01036382">
    <property type="protein sequence ID" value="JAH72195.1"/>
    <property type="molecule type" value="Transcribed_RNA"/>
</dbReference>
<accession>A0A0E9V409</accession>
<organism evidence="1">
    <name type="scientific">Anguilla anguilla</name>
    <name type="common">European freshwater eel</name>
    <name type="synonym">Muraena anguilla</name>
    <dbReference type="NCBI Taxonomy" id="7936"/>
    <lineage>
        <taxon>Eukaryota</taxon>
        <taxon>Metazoa</taxon>
        <taxon>Chordata</taxon>
        <taxon>Craniata</taxon>
        <taxon>Vertebrata</taxon>
        <taxon>Euteleostomi</taxon>
        <taxon>Actinopterygii</taxon>
        <taxon>Neopterygii</taxon>
        <taxon>Teleostei</taxon>
        <taxon>Anguilliformes</taxon>
        <taxon>Anguillidae</taxon>
        <taxon>Anguilla</taxon>
    </lineage>
</organism>
<sequence length="62" mass="6660">MTVLTISPYKSTQGFLPGAGWGLRNAFTASENTSLMPSWLRAEHSRYLMAWICLASAAPAAG</sequence>
<evidence type="ECO:0000313" key="1">
    <source>
        <dbReference type="EMBL" id="JAH72195.1"/>
    </source>
</evidence>
<name>A0A0E9V409_ANGAN</name>
<reference evidence="1" key="2">
    <citation type="journal article" date="2015" name="Fish Shellfish Immunol.">
        <title>Early steps in the European eel (Anguilla anguilla)-Vibrio vulnificus interaction in the gills: Role of the RtxA13 toxin.</title>
        <authorList>
            <person name="Callol A."/>
            <person name="Pajuelo D."/>
            <person name="Ebbesson L."/>
            <person name="Teles M."/>
            <person name="MacKenzie S."/>
            <person name="Amaro C."/>
        </authorList>
    </citation>
    <scope>NUCLEOTIDE SEQUENCE</scope>
</reference>
<reference evidence="1" key="1">
    <citation type="submission" date="2014-11" db="EMBL/GenBank/DDBJ databases">
        <authorList>
            <person name="Amaro Gonzalez C."/>
        </authorList>
    </citation>
    <scope>NUCLEOTIDE SEQUENCE</scope>
</reference>
<proteinExistence type="predicted"/>
<protein>
    <submittedName>
        <fullName evidence="1">Uncharacterized protein</fullName>
    </submittedName>
</protein>
<dbReference type="AlphaFoldDB" id="A0A0E9V409"/>